<gene>
    <name evidence="1" type="ORF">SAMN04488096_103120</name>
</gene>
<dbReference type="AlphaFoldDB" id="A0A1M6CRZ0"/>
<protein>
    <recommendedName>
        <fullName evidence="3">Tellurite resistance protein TerB</fullName>
    </recommendedName>
</protein>
<dbReference type="Gene3D" id="1.10.3680.10">
    <property type="entry name" value="TerB-like"/>
    <property type="match status" value="1"/>
</dbReference>
<accession>A0A1M6CRZ0</accession>
<dbReference type="SUPFAM" id="SSF158682">
    <property type="entry name" value="TerB-like"/>
    <property type="match status" value="1"/>
</dbReference>
<dbReference type="RefSeq" id="WP_073148983.1">
    <property type="nucleotide sequence ID" value="NZ_FQYY01000003.1"/>
</dbReference>
<dbReference type="STRING" id="579105.SAMN04488096_103120"/>
<dbReference type="CDD" id="cd07177">
    <property type="entry name" value="terB_like"/>
    <property type="match status" value="1"/>
</dbReference>
<evidence type="ECO:0000313" key="1">
    <source>
        <dbReference type="EMBL" id="SHI63498.1"/>
    </source>
</evidence>
<organism evidence="1 2">
    <name type="scientific">Mesonia phycicola</name>
    <dbReference type="NCBI Taxonomy" id="579105"/>
    <lineage>
        <taxon>Bacteria</taxon>
        <taxon>Pseudomonadati</taxon>
        <taxon>Bacteroidota</taxon>
        <taxon>Flavobacteriia</taxon>
        <taxon>Flavobacteriales</taxon>
        <taxon>Flavobacteriaceae</taxon>
        <taxon>Mesonia</taxon>
    </lineage>
</organism>
<evidence type="ECO:0008006" key="3">
    <source>
        <dbReference type="Google" id="ProtNLM"/>
    </source>
</evidence>
<reference evidence="1 2" key="1">
    <citation type="submission" date="2016-11" db="EMBL/GenBank/DDBJ databases">
        <authorList>
            <person name="Jaros S."/>
            <person name="Januszkiewicz K."/>
            <person name="Wedrychowicz H."/>
        </authorList>
    </citation>
    <scope>NUCLEOTIDE SEQUENCE [LARGE SCALE GENOMIC DNA]</scope>
    <source>
        <strain evidence="1 2">DSM 21425</strain>
    </source>
</reference>
<dbReference type="OrthoDB" id="981083at2"/>
<dbReference type="Proteomes" id="UP000184225">
    <property type="component" value="Unassembled WGS sequence"/>
</dbReference>
<dbReference type="InterPro" id="IPR029024">
    <property type="entry name" value="TerB-like"/>
</dbReference>
<name>A0A1M6CRZ0_9FLAO</name>
<proteinExistence type="predicted"/>
<keyword evidence="2" id="KW-1185">Reference proteome</keyword>
<sequence>MSYSDLFGSGEHTRNLGHFASIVNIAAVDGEINNEEREVLERLARKLDIHDSEFDKVVENPSLFPITPPHTTEKRLERLYDLLTVIFADHEMDNEEEFLLKKYAIGLGFSSETSKQIIEKSIKILGGKLSFDDYQYLLDRK</sequence>
<evidence type="ECO:0000313" key="2">
    <source>
        <dbReference type="Proteomes" id="UP000184225"/>
    </source>
</evidence>
<dbReference type="EMBL" id="FQYY01000003">
    <property type="protein sequence ID" value="SHI63498.1"/>
    <property type="molecule type" value="Genomic_DNA"/>
</dbReference>